<dbReference type="InterPro" id="IPR006240">
    <property type="entry name" value="CysQ"/>
</dbReference>
<dbReference type="GO" id="GO:0008441">
    <property type="term" value="F:3'(2'),5'-bisphosphate nucleotidase activity"/>
    <property type="evidence" value="ECO:0007669"/>
    <property type="project" value="InterPro"/>
</dbReference>
<dbReference type="InterPro" id="IPR000760">
    <property type="entry name" value="Inositol_monophosphatase-like"/>
</dbReference>
<dbReference type="NCBIfam" id="TIGR01331">
    <property type="entry name" value="bisphos_cysQ"/>
    <property type="match status" value="1"/>
</dbReference>
<protein>
    <recommendedName>
        <fullName evidence="4">3'(2'),5'-bisphosphate nucleotidase</fullName>
    </recommendedName>
</protein>
<dbReference type="PANTHER" id="PTHR43028:SF5">
    <property type="entry name" value="3'(2'),5'-BISPHOSPHATE NUCLEOTIDASE 1"/>
    <property type="match status" value="1"/>
</dbReference>
<dbReference type="GO" id="GO:0050427">
    <property type="term" value="P:3'-phosphoadenosine 5'-phosphosulfate metabolic process"/>
    <property type="evidence" value="ECO:0007669"/>
    <property type="project" value="TreeGrafter"/>
</dbReference>
<reference evidence="3" key="1">
    <citation type="submission" date="2018-05" db="EMBL/GenBank/DDBJ databases">
        <authorList>
            <person name="Lanie J.A."/>
            <person name="Ng W.-L."/>
            <person name="Kazmierczak K.M."/>
            <person name="Andrzejewski T.M."/>
            <person name="Davidsen T.M."/>
            <person name="Wayne K.J."/>
            <person name="Tettelin H."/>
            <person name="Glass J.I."/>
            <person name="Rusch D."/>
            <person name="Podicherti R."/>
            <person name="Tsui H.-C.T."/>
            <person name="Winkler M.E."/>
        </authorList>
    </citation>
    <scope>NUCLEOTIDE SEQUENCE</scope>
</reference>
<sequence length="260" mass="28576">MVRIEAVNEIALLAADAVLRHYRSRDTWVKQKADGSPLTAADLAAEEIIRAGLEALDGTIPYLSEEVDLPAYVERRDWDRYWLVDPLDGTKEFINQTDEFTVNIALIEEGEPVLGVVAAPALGLLYYARNGGGAWKQVADGEPERLRSTLADPLKPLRIVESRSHPSPALEEFLRPFVIAERVKSGSSLKFCVVADGGADVYPRLGPTMEWDVAAGDCVYRNSGDPKPHSGTLRYNKPSLENPSFVIGLPSGSYRLPDQT</sequence>
<dbReference type="EMBL" id="UINC01058034">
    <property type="protein sequence ID" value="SVB79838.1"/>
    <property type="molecule type" value="Genomic_DNA"/>
</dbReference>
<dbReference type="Gene3D" id="3.40.190.80">
    <property type="match status" value="1"/>
</dbReference>
<dbReference type="InterPro" id="IPR050725">
    <property type="entry name" value="CysQ/Inositol_MonoPase"/>
</dbReference>
<keyword evidence="1" id="KW-0479">Metal-binding</keyword>
<proteinExistence type="inferred from homology"/>
<dbReference type="CDD" id="cd01638">
    <property type="entry name" value="CysQ"/>
    <property type="match status" value="1"/>
</dbReference>
<evidence type="ECO:0000256" key="1">
    <source>
        <dbReference type="ARBA" id="ARBA00022723"/>
    </source>
</evidence>
<dbReference type="Gene3D" id="3.30.540.10">
    <property type="entry name" value="Fructose-1,6-Bisphosphatase, subunit A, domain 1"/>
    <property type="match status" value="1"/>
</dbReference>
<dbReference type="GO" id="GO:0000287">
    <property type="term" value="F:magnesium ion binding"/>
    <property type="evidence" value="ECO:0007669"/>
    <property type="project" value="InterPro"/>
</dbReference>
<keyword evidence="2" id="KW-0460">Magnesium</keyword>
<dbReference type="SUPFAM" id="SSF56655">
    <property type="entry name" value="Carbohydrate phosphatase"/>
    <property type="match status" value="1"/>
</dbReference>
<dbReference type="AlphaFoldDB" id="A0A382GXP8"/>
<dbReference type="InterPro" id="IPR020583">
    <property type="entry name" value="Inositol_monoP_metal-BS"/>
</dbReference>
<dbReference type="PROSITE" id="PS00629">
    <property type="entry name" value="IMP_1"/>
    <property type="match status" value="1"/>
</dbReference>
<accession>A0A382GXP8</accession>
<dbReference type="PANTHER" id="PTHR43028">
    <property type="entry name" value="3'(2'),5'-BISPHOSPHATE NUCLEOTIDASE 1"/>
    <property type="match status" value="1"/>
</dbReference>
<dbReference type="GO" id="GO:0000103">
    <property type="term" value="P:sulfate assimilation"/>
    <property type="evidence" value="ECO:0007669"/>
    <property type="project" value="TreeGrafter"/>
</dbReference>
<evidence type="ECO:0000256" key="2">
    <source>
        <dbReference type="ARBA" id="ARBA00022842"/>
    </source>
</evidence>
<dbReference type="HAMAP" id="MF_02095">
    <property type="entry name" value="CysQ"/>
    <property type="match status" value="1"/>
</dbReference>
<gene>
    <name evidence="3" type="ORF">METZ01_LOCUS232692</name>
</gene>
<evidence type="ECO:0000313" key="3">
    <source>
        <dbReference type="EMBL" id="SVB79838.1"/>
    </source>
</evidence>
<dbReference type="Pfam" id="PF00459">
    <property type="entry name" value="Inositol_P"/>
    <property type="match status" value="1"/>
</dbReference>
<evidence type="ECO:0008006" key="4">
    <source>
        <dbReference type="Google" id="ProtNLM"/>
    </source>
</evidence>
<name>A0A382GXP8_9ZZZZ</name>
<organism evidence="3">
    <name type="scientific">marine metagenome</name>
    <dbReference type="NCBI Taxonomy" id="408172"/>
    <lineage>
        <taxon>unclassified sequences</taxon>
        <taxon>metagenomes</taxon>
        <taxon>ecological metagenomes</taxon>
    </lineage>
</organism>